<protein>
    <recommendedName>
        <fullName evidence="2">1-phosphatidylinositol-3-phosphate 5-kinase</fullName>
        <ecNumber evidence="2">2.7.1.150</ecNumber>
    </recommendedName>
    <alternativeName>
        <fullName evidence="10">Type III PIP kinase</fullName>
    </alternativeName>
</protein>
<keyword evidence="3 12" id="KW-0808">Transferase</keyword>
<feature type="region of interest" description="Disordered" evidence="13">
    <location>
        <begin position="498"/>
        <end position="594"/>
    </location>
</feature>
<feature type="region of interest" description="Disordered" evidence="13">
    <location>
        <begin position="1857"/>
        <end position="1909"/>
    </location>
</feature>
<evidence type="ECO:0000256" key="8">
    <source>
        <dbReference type="ARBA" id="ARBA00022833"/>
    </source>
</evidence>
<feature type="compositionally biased region" description="Polar residues" evidence="13">
    <location>
        <begin position="1518"/>
        <end position="1528"/>
    </location>
</feature>
<dbReference type="EMBL" id="NAJP01000067">
    <property type="protein sequence ID" value="TKA35629.1"/>
    <property type="molecule type" value="Genomic_DNA"/>
</dbReference>
<dbReference type="InterPro" id="IPR000306">
    <property type="entry name" value="Znf_FYVE"/>
</dbReference>
<dbReference type="SMART" id="SM00330">
    <property type="entry name" value="PIPKc"/>
    <property type="match status" value="1"/>
</dbReference>
<dbReference type="GO" id="GO:0010008">
    <property type="term" value="C:endosome membrane"/>
    <property type="evidence" value="ECO:0007669"/>
    <property type="project" value="TreeGrafter"/>
</dbReference>
<dbReference type="Pfam" id="PF00118">
    <property type="entry name" value="Cpn60_TCP1"/>
    <property type="match status" value="1"/>
</dbReference>
<dbReference type="Gene3D" id="3.30.800.10">
    <property type="entry name" value="Phosphatidylinositol Phosphate Kinase II Beta"/>
    <property type="match status" value="1"/>
</dbReference>
<feature type="region of interest" description="Disordered" evidence="13">
    <location>
        <begin position="1"/>
        <end position="31"/>
    </location>
</feature>
<feature type="compositionally biased region" description="Basic residues" evidence="13">
    <location>
        <begin position="2041"/>
        <end position="2051"/>
    </location>
</feature>
<dbReference type="InterPro" id="IPR027409">
    <property type="entry name" value="GroEL-like_apical_dom_sf"/>
</dbReference>
<feature type="compositionally biased region" description="Basic and acidic residues" evidence="13">
    <location>
        <begin position="294"/>
        <end position="307"/>
    </location>
</feature>
<feature type="region of interest" description="Disordered" evidence="13">
    <location>
        <begin position="730"/>
        <end position="757"/>
    </location>
</feature>
<organism evidence="16 17">
    <name type="scientific">Friedmanniomyces endolithicus</name>
    <dbReference type="NCBI Taxonomy" id="329885"/>
    <lineage>
        <taxon>Eukaryota</taxon>
        <taxon>Fungi</taxon>
        <taxon>Dikarya</taxon>
        <taxon>Ascomycota</taxon>
        <taxon>Pezizomycotina</taxon>
        <taxon>Dothideomycetes</taxon>
        <taxon>Dothideomycetidae</taxon>
        <taxon>Mycosphaerellales</taxon>
        <taxon>Teratosphaeriaceae</taxon>
        <taxon>Friedmanniomyces</taxon>
    </lineage>
</organism>
<dbReference type="Gene3D" id="3.50.7.10">
    <property type="entry name" value="GroEL"/>
    <property type="match status" value="1"/>
</dbReference>
<dbReference type="STRING" id="329885.A0A4V5N6F0"/>
<evidence type="ECO:0000313" key="17">
    <source>
        <dbReference type="Proteomes" id="UP000310066"/>
    </source>
</evidence>
<feature type="compositionally biased region" description="Low complexity" evidence="13">
    <location>
        <begin position="1"/>
        <end position="12"/>
    </location>
</feature>
<evidence type="ECO:0000256" key="6">
    <source>
        <dbReference type="ARBA" id="ARBA00022771"/>
    </source>
</evidence>
<comment type="catalytic activity">
    <reaction evidence="1">
        <text>a 1,2-diacyl-sn-glycero-3-phospho-(1D-myo-inositol-3-phosphate) + ATP = a 1,2-diacyl-sn-glycero-3-phospho-(1D-myo-inositol-3,5-bisphosphate) + ADP + H(+)</text>
        <dbReference type="Rhea" id="RHEA:13609"/>
        <dbReference type="ChEBI" id="CHEBI:15378"/>
        <dbReference type="ChEBI" id="CHEBI:30616"/>
        <dbReference type="ChEBI" id="CHEBI:57923"/>
        <dbReference type="ChEBI" id="CHEBI:58088"/>
        <dbReference type="ChEBI" id="CHEBI:456216"/>
        <dbReference type="EC" id="2.7.1.150"/>
    </reaction>
</comment>
<comment type="caution">
    <text evidence="16">The sequence shown here is derived from an EMBL/GenBank/DDBJ whole genome shotgun (WGS) entry which is preliminary data.</text>
</comment>
<dbReference type="InterPro" id="IPR002498">
    <property type="entry name" value="PInositol-4-P-4/5-kinase_core"/>
</dbReference>
<name>A0A4V5N6F0_9PEZI</name>
<feature type="region of interest" description="Disordered" evidence="13">
    <location>
        <begin position="1518"/>
        <end position="1555"/>
    </location>
</feature>
<dbReference type="SUPFAM" id="SSF57903">
    <property type="entry name" value="FYVE/PHD zinc finger"/>
    <property type="match status" value="1"/>
</dbReference>
<dbReference type="Pfam" id="PF01363">
    <property type="entry name" value="FYVE"/>
    <property type="match status" value="1"/>
</dbReference>
<evidence type="ECO:0000256" key="9">
    <source>
        <dbReference type="ARBA" id="ARBA00022840"/>
    </source>
</evidence>
<feature type="region of interest" description="Disordered" evidence="13">
    <location>
        <begin position="1704"/>
        <end position="1727"/>
    </location>
</feature>
<evidence type="ECO:0000256" key="3">
    <source>
        <dbReference type="ARBA" id="ARBA00022679"/>
    </source>
</evidence>
<feature type="compositionally biased region" description="Basic residues" evidence="13">
    <location>
        <begin position="557"/>
        <end position="573"/>
    </location>
</feature>
<dbReference type="FunFam" id="3.30.810.10:FF:000001">
    <property type="entry name" value="1-phosphatidylinositol 3-phosphate 5-kinase FAB1"/>
    <property type="match status" value="1"/>
</dbReference>
<dbReference type="Proteomes" id="UP000310066">
    <property type="component" value="Unassembled WGS sequence"/>
</dbReference>
<evidence type="ECO:0000256" key="11">
    <source>
        <dbReference type="PROSITE-ProRule" id="PRU00091"/>
    </source>
</evidence>
<feature type="compositionally biased region" description="Low complexity" evidence="13">
    <location>
        <begin position="1536"/>
        <end position="1546"/>
    </location>
</feature>
<feature type="compositionally biased region" description="Acidic residues" evidence="13">
    <location>
        <begin position="2373"/>
        <end position="2383"/>
    </location>
</feature>
<dbReference type="FunFam" id="3.30.800.10:FF:000005">
    <property type="entry name" value="1-phosphatidylinositol-3-phosphate 5-kinase (Fab1)"/>
    <property type="match status" value="1"/>
</dbReference>
<dbReference type="InterPro" id="IPR027484">
    <property type="entry name" value="PInositol-4-P-5-kinase_N"/>
</dbReference>
<dbReference type="GO" id="GO:0000285">
    <property type="term" value="F:1-phosphatidylinositol-3-phosphate 5-kinase activity"/>
    <property type="evidence" value="ECO:0007669"/>
    <property type="project" value="UniProtKB-EC"/>
</dbReference>
<evidence type="ECO:0000256" key="10">
    <source>
        <dbReference type="ARBA" id="ARBA00075294"/>
    </source>
</evidence>
<evidence type="ECO:0000256" key="5">
    <source>
        <dbReference type="ARBA" id="ARBA00022741"/>
    </source>
</evidence>
<dbReference type="GO" id="GO:0000329">
    <property type="term" value="C:fungal-type vacuole membrane"/>
    <property type="evidence" value="ECO:0007669"/>
    <property type="project" value="TreeGrafter"/>
</dbReference>
<proteinExistence type="predicted"/>
<feature type="region of interest" description="Disordered" evidence="13">
    <location>
        <begin position="2359"/>
        <end position="2383"/>
    </location>
</feature>
<reference evidence="16 17" key="1">
    <citation type="submission" date="2017-03" db="EMBL/GenBank/DDBJ databases">
        <title>Genomes of endolithic fungi from Antarctica.</title>
        <authorList>
            <person name="Coleine C."/>
            <person name="Masonjones S."/>
            <person name="Stajich J.E."/>
        </authorList>
    </citation>
    <scope>NUCLEOTIDE SEQUENCE [LARGE SCALE GENOMIC DNA]</scope>
    <source>
        <strain evidence="16 17">CCFEE 5311</strain>
    </source>
</reference>
<evidence type="ECO:0000256" key="12">
    <source>
        <dbReference type="PROSITE-ProRule" id="PRU00781"/>
    </source>
</evidence>
<evidence type="ECO:0000256" key="7">
    <source>
        <dbReference type="ARBA" id="ARBA00022777"/>
    </source>
</evidence>
<dbReference type="InterPro" id="IPR013083">
    <property type="entry name" value="Znf_RING/FYVE/PHD"/>
</dbReference>
<feature type="region of interest" description="Disordered" evidence="13">
    <location>
        <begin position="157"/>
        <end position="178"/>
    </location>
</feature>
<gene>
    <name evidence="16" type="ORF">B0A54_12597</name>
</gene>
<feature type="compositionally biased region" description="Basic and acidic residues" evidence="13">
    <location>
        <begin position="1602"/>
        <end position="1620"/>
    </location>
</feature>
<dbReference type="InterPro" id="IPR027483">
    <property type="entry name" value="PInositol-4-P-4/5-kinase_C_sf"/>
</dbReference>
<keyword evidence="6 11" id="KW-0863">Zinc-finger</keyword>
<evidence type="ECO:0000313" key="16">
    <source>
        <dbReference type="EMBL" id="TKA35629.1"/>
    </source>
</evidence>
<feature type="compositionally biased region" description="Low complexity" evidence="13">
    <location>
        <begin position="1941"/>
        <end position="1955"/>
    </location>
</feature>
<evidence type="ECO:0000256" key="13">
    <source>
        <dbReference type="SAM" id="MobiDB-lite"/>
    </source>
</evidence>
<feature type="domain" description="FYVE-type" evidence="14">
    <location>
        <begin position="405"/>
        <end position="464"/>
    </location>
</feature>
<dbReference type="Gene3D" id="3.30.40.10">
    <property type="entry name" value="Zinc/RING finger domain, C3HC4 (zinc finger)"/>
    <property type="match status" value="1"/>
</dbReference>
<dbReference type="InterPro" id="IPR017455">
    <property type="entry name" value="Znf_FYVE-rel"/>
</dbReference>
<feature type="domain" description="PIPK" evidence="15">
    <location>
        <begin position="2030"/>
        <end position="2346"/>
    </location>
</feature>
<feature type="region of interest" description="Disordered" evidence="13">
    <location>
        <begin position="2038"/>
        <end position="2062"/>
    </location>
</feature>
<dbReference type="OrthoDB" id="158357at2759"/>
<evidence type="ECO:0000256" key="4">
    <source>
        <dbReference type="ARBA" id="ARBA00022723"/>
    </source>
</evidence>
<feature type="compositionally biased region" description="Basic and acidic residues" evidence="13">
    <location>
        <begin position="1857"/>
        <end position="1870"/>
    </location>
</feature>
<evidence type="ECO:0000256" key="2">
    <source>
        <dbReference type="ARBA" id="ARBA00012009"/>
    </source>
</evidence>
<feature type="region of interest" description="Disordered" evidence="13">
    <location>
        <begin position="287"/>
        <end position="376"/>
    </location>
</feature>
<dbReference type="GO" id="GO:0008270">
    <property type="term" value="F:zinc ion binding"/>
    <property type="evidence" value="ECO:0007669"/>
    <property type="project" value="UniProtKB-KW"/>
</dbReference>
<feature type="region of interest" description="Disordered" evidence="13">
    <location>
        <begin position="664"/>
        <end position="689"/>
    </location>
</feature>
<dbReference type="FunFam" id="3.30.40.10:FF:000283">
    <property type="entry name" value="1-phosphatidylinositol-3-phosphate 5-kinase (Fab1)"/>
    <property type="match status" value="1"/>
</dbReference>
<dbReference type="CDD" id="cd03334">
    <property type="entry name" value="Fab1_TCP"/>
    <property type="match status" value="1"/>
</dbReference>
<evidence type="ECO:0000259" key="15">
    <source>
        <dbReference type="PROSITE" id="PS51455"/>
    </source>
</evidence>
<feature type="region of interest" description="Disordered" evidence="13">
    <location>
        <begin position="1575"/>
        <end position="1669"/>
    </location>
</feature>
<feature type="compositionally biased region" description="Basic and acidic residues" evidence="13">
    <location>
        <begin position="1627"/>
        <end position="1654"/>
    </location>
</feature>
<keyword evidence="5 12" id="KW-0547">Nucleotide-binding</keyword>
<dbReference type="SUPFAM" id="SSF56104">
    <property type="entry name" value="SAICAR synthase-like"/>
    <property type="match status" value="1"/>
</dbReference>
<accession>A0A4V5N6F0</accession>
<dbReference type="PANTHER" id="PTHR45748:SF7">
    <property type="entry name" value="1-PHOSPHATIDYLINOSITOL 3-PHOSPHATE 5-KINASE-RELATED"/>
    <property type="match status" value="1"/>
</dbReference>
<dbReference type="FunFam" id="3.50.7.10:FF:000007">
    <property type="entry name" value="1-phosphatidylinositol 3-phosphate 5-kinase isoform X1"/>
    <property type="match status" value="1"/>
</dbReference>
<feature type="region of interest" description="Disordered" evidence="13">
    <location>
        <begin position="87"/>
        <end position="137"/>
    </location>
</feature>
<dbReference type="InterPro" id="IPR002423">
    <property type="entry name" value="Cpn60/GroEL/TCP-1"/>
</dbReference>
<dbReference type="PROSITE" id="PS50178">
    <property type="entry name" value="ZF_FYVE"/>
    <property type="match status" value="1"/>
</dbReference>
<dbReference type="CDD" id="cd17300">
    <property type="entry name" value="PIPKc_PIKfyve"/>
    <property type="match status" value="1"/>
</dbReference>
<dbReference type="GO" id="GO:0005524">
    <property type="term" value="F:ATP binding"/>
    <property type="evidence" value="ECO:0007669"/>
    <property type="project" value="UniProtKB-UniRule"/>
</dbReference>
<dbReference type="EC" id="2.7.1.150" evidence="2"/>
<dbReference type="Gene3D" id="3.30.810.10">
    <property type="entry name" value="2-Layer Sandwich"/>
    <property type="match status" value="1"/>
</dbReference>
<dbReference type="InterPro" id="IPR011011">
    <property type="entry name" value="Znf_FYVE_PHD"/>
</dbReference>
<keyword evidence="8" id="KW-0862">Zinc</keyword>
<feature type="compositionally biased region" description="Polar residues" evidence="13">
    <location>
        <begin position="328"/>
        <end position="364"/>
    </location>
</feature>
<feature type="region of interest" description="Disordered" evidence="13">
    <location>
        <begin position="1924"/>
        <end position="1961"/>
    </location>
</feature>
<keyword evidence="4" id="KW-0479">Metal-binding</keyword>
<dbReference type="PANTHER" id="PTHR45748">
    <property type="entry name" value="1-PHOSPHATIDYLINOSITOL 3-PHOSPHATE 5-KINASE-RELATED"/>
    <property type="match status" value="1"/>
</dbReference>
<dbReference type="PROSITE" id="PS51455">
    <property type="entry name" value="PIPK"/>
    <property type="match status" value="1"/>
</dbReference>
<feature type="compositionally biased region" description="Low complexity" evidence="13">
    <location>
        <begin position="115"/>
        <end position="128"/>
    </location>
</feature>
<keyword evidence="9 12" id="KW-0067">ATP-binding</keyword>
<dbReference type="InterPro" id="IPR044769">
    <property type="entry name" value="PIKfyve_PIPKc"/>
</dbReference>
<evidence type="ECO:0000256" key="1">
    <source>
        <dbReference type="ARBA" id="ARBA00000768"/>
    </source>
</evidence>
<dbReference type="Pfam" id="PF01504">
    <property type="entry name" value="PIP5K"/>
    <property type="match status" value="1"/>
</dbReference>
<dbReference type="SUPFAM" id="SSF52029">
    <property type="entry name" value="GroEL apical domain-like"/>
    <property type="match status" value="1"/>
</dbReference>
<evidence type="ECO:0000259" key="14">
    <source>
        <dbReference type="PROSITE" id="PS50178"/>
    </source>
</evidence>
<dbReference type="SMART" id="SM00064">
    <property type="entry name" value="FYVE"/>
    <property type="match status" value="1"/>
</dbReference>
<sequence>MAPEPASPSASSVLLPFLGPSRSRRGSLASINSRKEVDKDVLAQALDHIHTAASKSETLTSFHDFDGGGRAGAKELVSSGVSGLYNRLKQSVGGGTPTKDVGARSRSNGSRDSVESASLRSSLSTTRTGPAVALTKPVADTVSLSTASIAASPVLSSFSSHGFSSELKPQTVDGRPTSVDRAVVSEQHSSVGVKDHESAIEGVGPNVEQQVLQSQPSQVDLERARSDLIDNDRSDAATQALARVLSHHETKPSDHLKQSRSLHIGWAADQAGGAAIEDASPRSAIASKTIPSSRLDDAQHEDVRSARESPGSSVTQVDVSRLPGFQPSRPSSTAEGDDVASSTTARNSRNRPTPEPSSNLNSAMQRRRTGTKVQAGLSQLSTHHVAHVPHHLKRRVISKEFWMKDENAKDCFYCGQSFSTFRRKHHCRTCGQIFDANCTSLVQGRPFGQPGTLRLCKPCEAMIYGSDDDSTVFSDDGEEVDRSPRMRNSVMFDELPGSLDGSAYSRNDAGEVATPSIGIPVSRRNREAKRRSNVIEFDAQPMLARPSSSHSLISLARRPRPSSHRRQQSRHQNLRGSRSNADERGPFHQDLAGDPEKRATLPAFHNDNIIDPDLAPFMSDEGSDGEDMPSMMSTLEANGSLGEREKLGYGGLLASAMKKGRSRLGDKHKAALSVRGTKEEDDPSTATNYLPKLSRKRNLSASSITMGRPSPRRSRSNILLKTIESEDMDDKVSAPVAAPESHTKVVRSSAMHGSDAPPIEMNRASLEHVRRLLAQLLKDGKVEHATAWEKALLPILLQCTDDVEPDVQRGDDMDIRHYIKLKKVPGGKPGDTSYVSGVVFSKNVALKSMARSIRNPRIAIVTFSIEYARHQTHFMSLEPVIAQEREYLNNLVSRIAALKPDILLVQRNVSGLALRLLEQAGITVAFNIKESVLAAVARMTQTSLIKSVDKLAIDPSHLGRCASFEVKTYISTGMRKTYIYLSGCDPDLGCTLVLRGADTKVLRQIKRITEFMCYVVYNLKLETTLMRDEFVSIPSTTQDKLGAHDGPQRTTVPLGASIPDLVNTQPSNDMPSKYEELEEWCRSRILSASPFVAFMQPYLLTQLRQQEQKLAVHKALRDAYAAANEQGDDEKAEGEDCFAIVRPEMVNSPASKDEPKAVREYLHAVHEAQYEKSAHTYETQKRLWESFSGANGNAFDPYSHQTIVVLHSTVSSITSAPCTGPELLGLGFYAGYNRAEPTFEDDCTLGQYVEDMCMSSGSSCKDCGKKMHEHHRQYVHGHGQLTISVQRYPSRLRGLDQTMLMWSSCRQCRAETPLVPISDNTWKYSFAKYLELSFWSSPLHARAGVCGHDIHKDFLRCFGFHDMVVRVQYDPIDIYDVVVPRAIITWRVEADLTVKNEQFSHFLQRLTSFVDSVRKRLDSINVDTLDEKKAMEAYEKIAMLRTRVDDDHAELLQKLQTNYSTSRYHELIPLNRALRFMDEKAIAWDDEFNSFERDYFPSETDIRKLATLQLRNMFLESQPSNSSVASDASDTEDGTELTPMTTGTTEPRTRPSELHLEKANDVMTSTALEHRFSFDESNDTQEAVPNDAGESVLGTSLSRKLSPREEQEQAVDRDDVKHLDLAVPVTSHEHSTDDHSGSSEHSKQSSRPTTREGTDAETFATQPKPLASGLLDRIEQIRNNRAAGIGDSAEPLESKIPRLADLRRRDVSPGPVPPLLRAQTQPTRVPRRSVDLSADHSIDSVANGAAGHGSTILENRLSERLGVARLASKVGKVAPSLIPRSIPQKLDESNNSSLSSSVSALAKHFEQMSREFEKERLKERRQRALRSRQVRANPLASSRPVVEVYRNATDAVGEQSFEEHLQEEPQHIDDPTSLPMEHFSPAAQTQDSHEPHALTSEQISPDPIISDQSLGRSHRDFAENEQHGINIDVARNHTRDVSDPTSGTSSSTLMSPTTSAPDMELHSSDLSIPEHRKNVWFKYLADFWSKRSASGWTNLEYPLHATEHVFEDSDIIVREDEPSSVMALSLACADYRTKVQEFRSHPSKQTRKHAHTTSQTSNSVVEDEQQKAIEDSLLSDTGTHMKYSFAHGTVKASCKIFYAESFDALRRRCGVADRFVESMSRCLKFDSKGGKTKSLFLKTLDDRFIIKSLQEVELKAFNKFAPDYFAFMSYTLFHGVPSVIAKMFGLFQVTIKNPATGMDFSYYLLVMENLFYERAPNRRFDLKGSMRNRKIESTGQPDEVLLDENLVETIFESPLFVREHARKLLQASVWNDTMWLCKQNVMDYSLMAGFDDAGKELVVGIIDCIRTYTWDKKLESWIKDRGKNRPTITSPRDYRNRFRVSMMQYVLQAPNCWHQFQAQMNPPKTLKEREDREETEDTEAERV</sequence>
<dbReference type="GO" id="GO:0046854">
    <property type="term" value="P:phosphatidylinositol phosphate biosynthetic process"/>
    <property type="evidence" value="ECO:0007669"/>
    <property type="project" value="TreeGrafter"/>
</dbReference>
<keyword evidence="7 12" id="KW-0418">Kinase</keyword>